<feature type="compositionally biased region" description="Acidic residues" evidence="1">
    <location>
        <begin position="923"/>
        <end position="934"/>
    </location>
</feature>
<dbReference type="Pfam" id="PF12825">
    <property type="entry name" value="DUF3818"/>
    <property type="match status" value="1"/>
</dbReference>
<accession>A0A401GBP7</accession>
<feature type="compositionally biased region" description="Low complexity" evidence="1">
    <location>
        <begin position="12"/>
        <end position="22"/>
    </location>
</feature>
<gene>
    <name evidence="3" type="ORF">SCP_0207530</name>
</gene>
<feature type="compositionally biased region" description="Polar residues" evidence="1">
    <location>
        <begin position="1"/>
        <end position="11"/>
    </location>
</feature>
<dbReference type="AlphaFoldDB" id="A0A401GBP7"/>
<protein>
    <recommendedName>
        <fullName evidence="2">PX domain-containing protein</fullName>
    </recommendedName>
</protein>
<dbReference type="FunCoup" id="A0A401GBP7">
    <property type="interactions" value="15"/>
</dbReference>
<sequence length="1131" mass="125676">MEDATHSTPTESLPSVPLLTVPSSPPDSPFVTPLSSPTHTSFSSLINASPSSPTHTPASSPTPPSHNADKNPPAAPDLFTLTPLRAHYLKKQLIHLQFQRELDALVAAPTNNVSTFSYLGPPFSPPPRDAPQLELPLLRYWFRHFVITFPFLAAAPRDFFPETLQPFMVSILSRNLSPTSVLDDAPEDAEDATRTRILAKFERNMAMLTTSGTKLVEPEEVVRLTQADLTRLEKLAEKRAARERKLKDLFDVNVVCVRTVTEKRRIRNRVHEEFIVRTRRARHPDVFVSRRYGDFRTLADELRKAHPSETIPPPPAKDRTFVNVTVTSPSASPPLSAGYSTSGYSSGPPSMMTSPATSTIRAPLVQGMPGVYDLPSSSSSSSSDSFSMQPPLSPTSFSMQPPTSSTSTSGGMNQQASRLAREKNRLTLRSYLHTLLASSEIASSPVLRSFLLSSPTKLSPEEVEDARRREEADSVREDGRKRFAQEITSRVDGLRDAVRGVKGELLAKDGLTRIFATIKQTEDVHKLPENYQAVVEWARITLASTVFHHFVAADNASQSFAGLKRIHGMIPYFMLKAALKISNPMGMIRGVLDLFLAQPFGGRSLLQRMFTGSLMEEVRALEEDINAVKVKVSDDPMCEKVRLFVYAPREIQAVYKADAAAENVHIIAAVLRSREDPALTRQQMQRVMYAHRAHKEYVKYTETLTDSDDDEGPQDEAAWLFEDLSVLAKLYSRLRDREQLIELIFEGTTAELLKDIITIFYAPLAQVYRAASIADSLGDVQNFINDLIRTVEQCEDSSQLDPAQTVQVFINLIQRHEQSFYNFVHKVHSKGEGLFSALMQWIELFLTLMRDGLGEPLSLEFLLPHTGQERADIIKEVDEIALYHYKLKVVYEDKDEMAAQLVNGVVRDLSFGELVDGDVDDLAAEDTDEDDDSSSYESSSGTGSSGDDDDEDEDDGEDDEDESESDGSTEGNATESPAQPVRQGPPVARSHTITIGHLPQLSRPTPYPNRKASMDVLSGSNRPTPRPPQRSRTISAPGTPLIRSPPAMYKDVPPTPSRVRTPTSAPLPRRSPPAGERRREKSKPPQPPKKRKGWDIKPPELQHIPTLLPIFREMLRPLLQTHNGGAPRPSS</sequence>
<dbReference type="PANTHER" id="PTHR47185:SF1">
    <property type="entry name" value="PX DOMAIN-CONTAINING PROTEIN YPR097W"/>
    <property type="match status" value="1"/>
</dbReference>
<feature type="compositionally biased region" description="Low complexity" evidence="1">
    <location>
        <begin position="336"/>
        <end position="359"/>
    </location>
</feature>
<dbReference type="Pfam" id="PF12828">
    <property type="entry name" value="PXB"/>
    <property type="match status" value="1"/>
</dbReference>
<dbReference type="Gene3D" id="3.30.1520.10">
    <property type="entry name" value="Phox-like domain"/>
    <property type="match status" value="1"/>
</dbReference>
<dbReference type="Proteomes" id="UP000287166">
    <property type="component" value="Unassembled WGS sequence"/>
</dbReference>
<dbReference type="EMBL" id="BFAD01000002">
    <property type="protein sequence ID" value="GBE79553.1"/>
    <property type="molecule type" value="Genomic_DNA"/>
</dbReference>
<feature type="compositionally biased region" description="Low complexity" evidence="1">
    <location>
        <begin position="376"/>
        <end position="387"/>
    </location>
</feature>
<name>A0A401GBP7_9APHY</name>
<feature type="compositionally biased region" description="Acidic residues" evidence="1">
    <location>
        <begin position="946"/>
        <end position="967"/>
    </location>
</feature>
<organism evidence="3 4">
    <name type="scientific">Sparassis crispa</name>
    <dbReference type="NCBI Taxonomy" id="139825"/>
    <lineage>
        <taxon>Eukaryota</taxon>
        <taxon>Fungi</taxon>
        <taxon>Dikarya</taxon>
        <taxon>Basidiomycota</taxon>
        <taxon>Agaricomycotina</taxon>
        <taxon>Agaricomycetes</taxon>
        <taxon>Polyporales</taxon>
        <taxon>Sparassidaceae</taxon>
        <taxon>Sparassis</taxon>
    </lineage>
</organism>
<feature type="compositionally biased region" description="Low complexity" evidence="1">
    <location>
        <begin position="394"/>
        <end position="409"/>
    </location>
</feature>
<dbReference type="RefSeq" id="XP_027610466.1">
    <property type="nucleotide sequence ID" value="XM_027754665.1"/>
</dbReference>
<evidence type="ECO:0000256" key="1">
    <source>
        <dbReference type="SAM" id="MobiDB-lite"/>
    </source>
</evidence>
<dbReference type="SMART" id="SM00312">
    <property type="entry name" value="PX"/>
    <property type="match status" value="1"/>
</dbReference>
<dbReference type="InterPro" id="IPR047168">
    <property type="entry name" value="LEC1-like"/>
</dbReference>
<reference evidence="3 4" key="1">
    <citation type="journal article" date="2018" name="Sci. Rep.">
        <title>Genome sequence of the cauliflower mushroom Sparassis crispa (Hanabiratake) and its association with beneficial usage.</title>
        <authorList>
            <person name="Kiyama R."/>
            <person name="Furutani Y."/>
            <person name="Kawaguchi K."/>
            <person name="Nakanishi T."/>
        </authorList>
    </citation>
    <scope>NUCLEOTIDE SEQUENCE [LARGE SCALE GENOMIC DNA]</scope>
</reference>
<dbReference type="GeneID" id="38776470"/>
<dbReference type="OrthoDB" id="2117459at2759"/>
<feature type="compositionally biased region" description="Polar residues" evidence="1">
    <location>
        <begin position="33"/>
        <end position="47"/>
    </location>
</feature>
<dbReference type="CDD" id="cd06869">
    <property type="entry name" value="PX_UP2_fungi"/>
    <property type="match status" value="1"/>
</dbReference>
<dbReference type="InterPro" id="IPR036871">
    <property type="entry name" value="PX_dom_sf"/>
</dbReference>
<comment type="caution">
    <text evidence="3">The sequence shown here is derived from an EMBL/GenBank/DDBJ whole genome shotgun (WGS) entry which is preliminary data.</text>
</comment>
<dbReference type="SUPFAM" id="SSF64268">
    <property type="entry name" value="PX domain"/>
    <property type="match status" value="1"/>
</dbReference>
<evidence type="ECO:0000313" key="4">
    <source>
        <dbReference type="Proteomes" id="UP000287166"/>
    </source>
</evidence>
<feature type="domain" description="PX" evidence="2">
    <location>
        <begin position="252"/>
        <end position="458"/>
    </location>
</feature>
<feature type="region of interest" description="Disordered" evidence="1">
    <location>
        <begin position="326"/>
        <end position="419"/>
    </location>
</feature>
<dbReference type="STRING" id="139825.A0A401GBP7"/>
<dbReference type="InterPro" id="IPR024555">
    <property type="entry name" value="PX-associated"/>
</dbReference>
<dbReference type="InterPro" id="IPR024554">
    <property type="entry name" value="LEC1-like_C"/>
</dbReference>
<evidence type="ECO:0000259" key="2">
    <source>
        <dbReference type="PROSITE" id="PS50195"/>
    </source>
</evidence>
<feature type="region of interest" description="Disordered" evidence="1">
    <location>
        <begin position="1"/>
        <end position="76"/>
    </location>
</feature>
<proteinExistence type="predicted"/>
<dbReference type="GO" id="GO:0035091">
    <property type="term" value="F:phosphatidylinositol binding"/>
    <property type="evidence" value="ECO:0007669"/>
    <property type="project" value="InterPro"/>
</dbReference>
<dbReference type="InParanoid" id="A0A401GBP7"/>
<keyword evidence="4" id="KW-1185">Reference proteome</keyword>
<dbReference type="PROSITE" id="PS50195">
    <property type="entry name" value="PX"/>
    <property type="match status" value="1"/>
</dbReference>
<dbReference type="InterPro" id="IPR001683">
    <property type="entry name" value="PX_dom"/>
</dbReference>
<dbReference type="PANTHER" id="PTHR47185">
    <property type="entry name" value="PX DOMAIN-CONTAINING PROTEIN YPR097W"/>
    <property type="match status" value="1"/>
</dbReference>
<dbReference type="Pfam" id="PF00787">
    <property type="entry name" value="PX"/>
    <property type="match status" value="1"/>
</dbReference>
<feature type="region of interest" description="Disordered" evidence="1">
    <location>
        <begin position="923"/>
        <end position="1100"/>
    </location>
</feature>
<feature type="compositionally biased region" description="Low complexity" evidence="1">
    <location>
        <begin position="48"/>
        <end position="59"/>
    </location>
</feature>
<evidence type="ECO:0000313" key="3">
    <source>
        <dbReference type="EMBL" id="GBE79553.1"/>
    </source>
</evidence>